<proteinExistence type="predicted"/>
<organism evidence="1 2">
    <name type="scientific">Meloidogyne enterolobii</name>
    <name type="common">Root-knot nematode worm</name>
    <name type="synonym">Meloidogyne mayaguensis</name>
    <dbReference type="NCBI Taxonomy" id="390850"/>
    <lineage>
        <taxon>Eukaryota</taxon>
        <taxon>Metazoa</taxon>
        <taxon>Ecdysozoa</taxon>
        <taxon>Nematoda</taxon>
        <taxon>Chromadorea</taxon>
        <taxon>Rhabditida</taxon>
        <taxon>Tylenchina</taxon>
        <taxon>Tylenchomorpha</taxon>
        <taxon>Tylenchoidea</taxon>
        <taxon>Meloidogynidae</taxon>
        <taxon>Meloidogyninae</taxon>
        <taxon>Meloidogyne</taxon>
    </lineage>
</organism>
<keyword evidence="2" id="KW-1185">Reference proteome</keyword>
<dbReference type="EMBL" id="CAVMJV010000115">
    <property type="protein sequence ID" value="CAK5103876.1"/>
    <property type="molecule type" value="Genomic_DNA"/>
</dbReference>
<name>A0ACB1ATU7_MELEN</name>
<protein>
    <submittedName>
        <fullName evidence="1">Uncharacterized protein</fullName>
    </submittedName>
</protein>
<gene>
    <name evidence="1" type="ORF">MENTE1834_LOCUS42857</name>
</gene>
<dbReference type="Proteomes" id="UP001497535">
    <property type="component" value="Unassembled WGS sequence"/>
</dbReference>
<evidence type="ECO:0000313" key="1">
    <source>
        <dbReference type="EMBL" id="CAK5103876.1"/>
    </source>
</evidence>
<comment type="caution">
    <text evidence="1">The sequence shown here is derived from an EMBL/GenBank/DDBJ whole genome shotgun (WGS) entry which is preliminary data.</text>
</comment>
<reference evidence="1" key="1">
    <citation type="submission" date="2023-11" db="EMBL/GenBank/DDBJ databases">
        <authorList>
            <person name="Poullet M."/>
        </authorList>
    </citation>
    <scope>NUCLEOTIDE SEQUENCE</scope>
    <source>
        <strain evidence="1">E1834</strain>
    </source>
</reference>
<accession>A0ACB1ATU7</accession>
<evidence type="ECO:0000313" key="2">
    <source>
        <dbReference type="Proteomes" id="UP001497535"/>
    </source>
</evidence>
<sequence>MDPFELLEPVDIIPKLPADLDTNLASKKWQERKTTLDAVHEILLKNPKLVDNPDCGDLIDKLTKHASDSDPEVRDASCAALGAIQKCIGESALAVFLGAEIVKDSTKMSKIAEYREKAVVEAESQKVLKSDANINCAAVAAKCLTGMAKGLRNKFGPHTASLSPIIFDKFKEKKPHLRDPLIELIDAVFATTTLNNLSASILEAAKKPNPSQKSQLDHFIYRTFRSLNSKDIPKGLLKDLVASLTNHASDSDPEVRDASCAALGAIQKCIGESALAVFLGAEIVKDSTKMSKIAEYREKAISEGPSTKIESVKSVVAAPPPPNVKKADENKAKVQNNTTKPTTAAASNNKPESVPDSVENSEDDASTQVQQPNQKKAVKNSKQQQKPEQPKVEPKVEVLEPEFLLLFKSDRALRLKEEKALKTLKWNFDTPTAEHLEQLTNSLTSVTKPPLTGQLFNKDFKQQIKAIEYLNEVCVKFLFFQASLFIRYPQC</sequence>